<sequence>MYIKTFLTASLAEWLQVRLGKGSRLRFPGRAKDHWAFFGFFKNLSVVARILEICLALVHRKELARKRHDKNLEQLIKWSNKMGMQRERIKNFPRLMFITHSKPGTH</sequence>
<accession>A0A2H1VJ43</accession>
<evidence type="ECO:0000313" key="1">
    <source>
        <dbReference type="EMBL" id="SOQ40816.1"/>
    </source>
</evidence>
<proteinExistence type="predicted"/>
<protein>
    <submittedName>
        <fullName evidence="1">SFRICE_026784</fullName>
    </submittedName>
</protein>
<gene>
    <name evidence="1" type="ORF">SFRICE_026784</name>
</gene>
<organism evidence="1">
    <name type="scientific">Spodoptera frugiperda</name>
    <name type="common">Fall armyworm</name>
    <dbReference type="NCBI Taxonomy" id="7108"/>
    <lineage>
        <taxon>Eukaryota</taxon>
        <taxon>Metazoa</taxon>
        <taxon>Ecdysozoa</taxon>
        <taxon>Arthropoda</taxon>
        <taxon>Hexapoda</taxon>
        <taxon>Insecta</taxon>
        <taxon>Pterygota</taxon>
        <taxon>Neoptera</taxon>
        <taxon>Endopterygota</taxon>
        <taxon>Lepidoptera</taxon>
        <taxon>Glossata</taxon>
        <taxon>Ditrysia</taxon>
        <taxon>Noctuoidea</taxon>
        <taxon>Noctuidae</taxon>
        <taxon>Amphipyrinae</taxon>
        <taxon>Spodoptera</taxon>
    </lineage>
</organism>
<name>A0A2H1VJ43_SPOFR</name>
<dbReference type="EMBL" id="ODYU01002838">
    <property type="protein sequence ID" value="SOQ40816.1"/>
    <property type="molecule type" value="Genomic_DNA"/>
</dbReference>
<reference evidence="1" key="1">
    <citation type="submission" date="2016-07" db="EMBL/GenBank/DDBJ databases">
        <authorList>
            <person name="Bretaudeau A."/>
        </authorList>
    </citation>
    <scope>NUCLEOTIDE SEQUENCE</scope>
    <source>
        <strain evidence="1">Rice</strain>
        <tissue evidence="1">Whole body</tissue>
    </source>
</reference>
<dbReference type="AlphaFoldDB" id="A0A2H1VJ43"/>